<evidence type="ECO:0000313" key="2">
    <source>
        <dbReference type="EMBL" id="QDA31283.1"/>
    </source>
</evidence>
<keyword evidence="3" id="KW-1185">Reference proteome</keyword>
<gene>
    <name evidence="2" type="ORF">FH039_06295</name>
</gene>
<dbReference type="KEGG" id="tic:FH039_06295"/>
<dbReference type="InterPro" id="IPR002934">
    <property type="entry name" value="Polymerase_NTP_transf_dom"/>
</dbReference>
<dbReference type="Gene3D" id="3.30.460.10">
    <property type="entry name" value="Beta Polymerase, domain 2"/>
    <property type="match status" value="1"/>
</dbReference>
<dbReference type="EMBL" id="CP040846">
    <property type="protein sequence ID" value="QDA31283.1"/>
    <property type="molecule type" value="Genomic_DNA"/>
</dbReference>
<proteinExistence type="predicted"/>
<dbReference type="CDD" id="cd05403">
    <property type="entry name" value="NT_KNTase_like"/>
    <property type="match status" value="1"/>
</dbReference>
<organism evidence="2 3">
    <name type="scientific">Thermococcus indicus</name>
    <dbReference type="NCBI Taxonomy" id="2586643"/>
    <lineage>
        <taxon>Archaea</taxon>
        <taxon>Methanobacteriati</taxon>
        <taxon>Methanobacteriota</taxon>
        <taxon>Thermococci</taxon>
        <taxon>Thermococcales</taxon>
        <taxon>Thermococcaceae</taxon>
        <taxon>Thermococcus</taxon>
    </lineage>
</organism>
<dbReference type="RefSeq" id="WP_139680626.1">
    <property type="nucleotide sequence ID" value="NZ_CP040846.1"/>
</dbReference>
<dbReference type="Pfam" id="PF01909">
    <property type="entry name" value="NTP_transf_2"/>
    <property type="match status" value="1"/>
</dbReference>
<accession>A0A4Y5SK65</accession>
<sequence length="93" mass="10360">MELAGVGKKIRDAFGDRVEEVIIFGSRARGDFKEDSDLDILVILKDEVKPEDWEIIAELSANMTLELGVSVMIVPHIKRDSLYRTAKSEGIAV</sequence>
<dbReference type="AlphaFoldDB" id="A0A4Y5SK65"/>
<protein>
    <submittedName>
        <fullName evidence="2">Nucleotidyltransferase domain-containing protein</fullName>
    </submittedName>
</protein>
<dbReference type="SUPFAM" id="SSF81301">
    <property type="entry name" value="Nucleotidyltransferase"/>
    <property type="match status" value="1"/>
</dbReference>
<dbReference type="OrthoDB" id="9287at2157"/>
<feature type="domain" description="Polymerase nucleotidyl transferase" evidence="1">
    <location>
        <begin position="8"/>
        <end position="92"/>
    </location>
</feature>
<dbReference type="InterPro" id="IPR043519">
    <property type="entry name" value="NT_sf"/>
</dbReference>
<dbReference type="Proteomes" id="UP000306007">
    <property type="component" value="Chromosome"/>
</dbReference>
<dbReference type="PANTHER" id="PTHR33933">
    <property type="entry name" value="NUCLEOTIDYLTRANSFERASE"/>
    <property type="match status" value="1"/>
</dbReference>
<name>A0A4Y5SK65_9EURY</name>
<dbReference type="GO" id="GO:0016779">
    <property type="term" value="F:nucleotidyltransferase activity"/>
    <property type="evidence" value="ECO:0007669"/>
    <property type="project" value="InterPro"/>
</dbReference>
<dbReference type="GeneID" id="40474777"/>
<evidence type="ECO:0000259" key="1">
    <source>
        <dbReference type="Pfam" id="PF01909"/>
    </source>
</evidence>
<evidence type="ECO:0000313" key="3">
    <source>
        <dbReference type="Proteomes" id="UP000306007"/>
    </source>
</evidence>
<dbReference type="InterPro" id="IPR052548">
    <property type="entry name" value="Type_VII_TA_antitoxin"/>
</dbReference>
<reference evidence="2 3" key="1">
    <citation type="submission" date="2019-06" db="EMBL/GenBank/DDBJ databases">
        <title>Thermococcus indicus sp. nov., a Fe(III)-reducing hyperthermophilic archaeon isolated from the Onnuri vent field of the Central Indian Ocean ridge.</title>
        <authorList>
            <person name="Lim J.K."/>
            <person name="Kim Y.J."/>
            <person name="Kwon K.K."/>
        </authorList>
    </citation>
    <scope>NUCLEOTIDE SEQUENCE [LARGE SCALE GENOMIC DNA]</scope>
    <source>
        <strain evidence="2 3">IOH1</strain>
    </source>
</reference>
<keyword evidence="2" id="KW-0808">Transferase</keyword>
<dbReference type="PANTHER" id="PTHR33933:SF3">
    <property type="entry name" value="PROTEIN ADENYLYLTRANSFERASE MJ0604-RELATED"/>
    <property type="match status" value="1"/>
</dbReference>